<comment type="caution">
    <text evidence="1">The sequence shown here is derived from an EMBL/GenBank/DDBJ whole genome shotgun (WGS) entry which is preliminary data.</text>
</comment>
<dbReference type="AlphaFoldDB" id="A0AAD7W0C2"/>
<evidence type="ECO:0000313" key="1">
    <source>
        <dbReference type="EMBL" id="KAJ8367284.1"/>
    </source>
</evidence>
<accession>A0AAD7W0C2</accession>
<reference evidence="1" key="1">
    <citation type="journal article" date="2023" name="Science">
        <title>Genome structures resolve the early diversification of teleost fishes.</title>
        <authorList>
            <person name="Parey E."/>
            <person name="Louis A."/>
            <person name="Montfort J."/>
            <person name="Bouchez O."/>
            <person name="Roques C."/>
            <person name="Iampietro C."/>
            <person name="Lluch J."/>
            <person name="Castinel A."/>
            <person name="Donnadieu C."/>
            <person name="Desvignes T."/>
            <person name="Floi Bucao C."/>
            <person name="Jouanno E."/>
            <person name="Wen M."/>
            <person name="Mejri S."/>
            <person name="Dirks R."/>
            <person name="Jansen H."/>
            <person name="Henkel C."/>
            <person name="Chen W.J."/>
            <person name="Zahm M."/>
            <person name="Cabau C."/>
            <person name="Klopp C."/>
            <person name="Thompson A.W."/>
            <person name="Robinson-Rechavi M."/>
            <person name="Braasch I."/>
            <person name="Lecointre G."/>
            <person name="Bobe J."/>
            <person name="Postlethwait J.H."/>
            <person name="Berthelot C."/>
            <person name="Roest Crollius H."/>
            <person name="Guiguen Y."/>
        </authorList>
    </citation>
    <scope>NUCLEOTIDE SEQUENCE</scope>
    <source>
        <strain evidence="1">NC1722</strain>
    </source>
</reference>
<dbReference type="Proteomes" id="UP001221898">
    <property type="component" value="Unassembled WGS sequence"/>
</dbReference>
<dbReference type="EMBL" id="JAINUG010000490">
    <property type="protein sequence ID" value="KAJ8367284.1"/>
    <property type="molecule type" value="Genomic_DNA"/>
</dbReference>
<keyword evidence="2" id="KW-1185">Reference proteome</keyword>
<name>A0AAD7W0C2_9TELE</name>
<gene>
    <name evidence="1" type="ORF">AAFF_G00323450</name>
</gene>
<evidence type="ECO:0000313" key="2">
    <source>
        <dbReference type="Proteomes" id="UP001221898"/>
    </source>
</evidence>
<dbReference type="PANTHER" id="PTHR38706:SF3">
    <property type="entry name" value="SI:CH211-198C19.1"/>
    <property type="match status" value="1"/>
</dbReference>
<sequence>MLVICRKRSRPRQLYYIDQTLKPRFAMGSYSKNSSNIETMNTVQQLKGVRFGHKFPRHGLKLLHWLANDIIEIDSTGKMLAQQNPNHGEFGFHLFHDSERILPGVRLQSRYFEVGNLHSPGAHALPFKQCQTESDESNTDRIILRLDSGQVIGKVYITEHTPHRSSFSAEYTYCLSKNLIQAIRGKTLQNFMRQAGLTQKGDG</sequence>
<protein>
    <submittedName>
        <fullName evidence="1">Uncharacterized protein</fullName>
    </submittedName>
</protein>
<dbReference type="PANTHER" id="PTHR38706">
    <property type="entry name" value="SI:CH211-198C19.1-RELATED"/>
    <property type="match status" value="1"/>
</dbReference>
<proteinExistence type="predicted"/>
<organism evidence="1 2">
    <name type="scientific">Aldrovandia affinis</name>
    <dbReference type="NCBI Taxonomy" id="143900"/>
    <lineage>
        <taxon>Eukaryota</taxon>
        <taxon>Metazoa</taxon>
        <taxon>Chordata</taxon>
        <taxon>Craniata</taxon>
        <taxon>Vertebrata</taxon>
        <taxon>Euteleostomi</taxon>
        <taxon>Actinopterygii</taxon>
        <taxon>Neopterygii</taxon>
        <taxon>Teleostei</taxon>
        <taxon>Notacanthiformes</taxon>
        <taxon>Halosauridae</taxon>
        <taxon>Aldrovandia</taxon>
    </lineage>
</organism>